<dbReference type="InterPro" id="IPR036789">
    <property type="entry name" value="Ribosomal_uL6-like_a/b-dom_sf"/>
</dbReference>
<dbReference type="PANTHER" id="PTHR11655:SF14">
    <property type="entry name" value="LARGE RIBOSOMAL SUBUNIT PROTEIN UL6M"/>
    <property type="match status" value="1"/>
</dbReference>
<evidence type="ECO:0000256" key="3">
    <source>
        <dbReference type="ARBA" id="ARBA00023274"/>
    </source>
</evidence>
<dbReference type="GO" id="GO:0003735">
    <property type="term" value="F:structural constituent of ribosome"/>
    <property type="evidence" value="ECO:0007669"/>
    <property type="project" value="InterPro"/>
</dbReference>
<dbReference type="PRINTS" id="PR00059">
    <property type="entry name" value="RIBOSOMALL6"/>
</dbReference>
<keyword evidence="3" id="KW-0687">Ribonucleoprotein</keyword>
<keyword evidence="4" id="KW-0496">Mitochondrion</keyword>
<dbReference type="GeneID" id="36493063"/>
<dbReference type="GO" id="GO:0005762">
    <property type="term" value="C:mitochondrial large ribosomal subunit"/>
    <property type="evidence" value="ECO:0007669"/>
    <property type="project" value="TreeGrafter"/>
</dbReference>
<dbReference type="RefSeq" id="YP_009476657.1">
    <property type="nucleotide sequence ID" value="NC_037452.1"/>
</dbReference>
<gene>
    <name evidence="4" type="primary">rpl6</name>
    <name evidence="4" type="ORF">StoMt_p021</name>
</gene>
<dbReference type="InterPro" id="IPR000702">
    <property type="entry name" value="Ribosomal_uL6-like"/>
</dbReference>
<sequence length="169" mass="20098">MKKSSFFIYPFKSFLIFGGLKGRIVIKIKSLEFDLFFNQSQIYLVRYNAKLYNFNIVSLFLSNFQGVNFCFSQKLNLIGVGFRCWVVFEKKKKFLIVKTSLSKDCFFYIPQTIDLYCLNATTIFIRGIRKLDINFFIYQIKKIKKPNFYKKKGIFLENEIVKLKIGKKM</sequence>
<dbReference type="PIRSF" id="PIRSF002162">
    <property type="entry name" value="Ribosomal_L6"/>
    <property type="match status" value="1"/>
</dbReference>
<dbReference type="GO" id="GO:0006412">
    <property type="term" value="P:translation"/>
    <property type="evidence" value="ECO:0007669"/>
    <property type="project" value="InterPro"/>
</dbReference>
<dbReference type="PANTHER" id="PTHR11655">
    <property type="entry name" value="60S/50S RIBOSOMAL PROTEIN L6/L9"/>
    <property type="match status" value="1"/>
</dbReference>
<dbReference type="AlphaFoldDB" id="A0A2P1G880"/>
<dbReference type="Gene3D" id="3.90.930.12">
    <property type="entry name" value="Ribosomal protein L6, alpha-beta domain"/>
    <property type="match status" value="1"/>
</dbReference>
<evidence type="ECO:0000256" key="2">
    <source>
        <dbReference type="ARBA" id="ARBA00022980"/>
    </source>
</evidence>
<geneLocation type="mitochondrion" evidence="4"/>
<evidence type="ECO:0000256" key="1">
    <source>
        <dbReference type="ARBA" id="ARBA00009356"/>
    </source>
</evidence>
<organism evidence="4">
    <name type="scientific">Storeatula sp. CCMP1868</name>
    <dbReference type="NCBI Taxonomy" id="195070"/>
    <lineage>
        <taxon>Eukaryota</taxon>
        <taxon>Cryptophyceae</taxon>
        <taxon>Pyrenomonadales</taxon>
        <taxon>Pyrenomonadaceae</taxon>
        <taxon>Storeatula</taxon>
    </lineage>
</organism>
<name>A0A2P1G880_9CRYP</name>
<dbReference type="GO" id="GO:0019843">
    <property type="term" value="F:rRNA binding"/>
    <property type="evidence" value="ECO:0007669"/>
    <property type="project" value="InterPro"/>
</dbReference>
<dbReference type="InterPro" id="IPR019906">
    <property type="entry name" value="Ribosomal_uL6_bac-type"/>
</dbReference>
<proteinExistence type="inferred from homology"/>
<reference evidence="4" key="1">
    <citation type="journal article" date="2018" name="BMC Genomics">
        <title>Comparative mitochondrial genomics of cryptophyte algae: gene shuffling and dynamic mobile genetic elements.</title>
        <authorList>
            <person name="Kim J.I."/>
            <person name="Yoon H.S."/>
            <person name="Yi G."/>
            <person name="Shin W."/>
            <person name="Archibald J.M."/>
        </authorList>
    </citation>
    <scope>NUCLEOTIDE SEQUENCE</scope>
    <source>
        <strain evidence="4">CCMP1868</strain>
    </source>
</reference>
<dbReference type="EMBL" id="MG680943">
    <property type="protein sequence ID" value="AVM81150.1"/>
    <property type="molecule type" value="Genomic_DNA"/>
</dbReference>
<accession>A0A2P1G880</accession>
<dbReference type="SUPFAM" id="SSF56053">
    <property type="entry name" value="Ribosomal protein L6"/>
    <property type="match status" value="1"/>
</dbReference>
<evidence type="ECO:0000313" key="4">
    <source>
        <dbReference type="EMBL" id="AVM81150.1"/>
    </source>
</evidence>
<comment type="similarity">
    <text evidence="1">Belongs to the universal ribosomal protein uL6 family.</text>
</comment>
<keyword evidence="2 4" id="KW-0689">Ribosomal protein</keyword>
<protein>
    <submittedName>
        <fullName evidence="4">Ribosomal protein L6</fullName>
    </submittedName>
</protein>